<evidence type="ECO:0000256" key="1">
    <source>
        <dbReference type="ARBA" id="ARBA00004651"/>
    </source>
</evidence>
<dbReference type="PANTHER" id="PTHR43394">
    <property type="entry name" value="ATP-DEPENDENT PERMEASE MDL1, MITOCHONDRIAL"/>
    <property type="match status" value="1"/>
</dbReference>
<dbReference type="Pfam" id="PF00005">
    <property type="entry name" value="ABC_tran"/>
    <property type="match status" value="1"/>
</dbReference>
<accession>A0A9U5FZT8</accession>
<organism evidence="12 13">
    <name type="scientific">Derxia gummosa DSM 723</name>
    <dbReference type="NCBI Taxonomy" id="1121388"/>
    <lineage>
        <taxon>Bacteria</taxon>
        <taxon>Pseudomonadati</taxon>
        <taxon>Pseudomonadota</taxon>
        <taxon>Betaproteobacteria</taxon>
        <taxon>Burkholderiales</taxon>
        <taxon>Alcaligenaceae</taxon>
        <taxon>Derxia</taxon>
    </lineage>
</organism>
<dbReference type="SUPFAM" id="SSF52540">
    <property type="entry name" value="P-loop containing nucleoside triphosphate hydrolases"/>
    <property type="match status" value="1"/>
</dbReference>
<protein>
    <submittedName>
        <fullName evidence="13">ABC transporter ATP-binding protein</fullName>
    </submittedName>
</protein>
<evidence type="ECO:0000256" key="6">
    <source>
        <dbReference type="ARBA" id="ARBA00022989"/>
    </source>
</evidence>
<evidence type="ECO:0000256" key="9">
    <source>
        <dbReference type="SAM" id="Phobius"/>
    </source>
</evidence>
<dbReference type="SMART" id="SM00382">
    <property type="entry name" value="AAA"/>
    <property type="match status" value="1"/>
</dbReference>
<dbReference type="SUPFAM" id="SSF90123">
    <property type="entry name" value="ABC transporter transmembrane region"/>
    <property type="match status" value="1"/>
</dbReference>
<dbReference type="OrthoDB" id="8554730at2"/>
<dbReference type="InterPro" id="IPR036640">
    <property type="entry name" value="ABC1_TM_sf"/>
</dbReference>
<dbReference type="Gene3D" id="1.20.1560.10">
    <property type="entry name" value="ABC transporter type 1, transmembrane domain"/>
    <property type="match status" value="1"/>
</dbReference>
<dbReference type="GO" id="GO:0015421">
    <property type="term" value="F:ABC-type oligopeptide transporter activity"/>
    <property type="evidence" value="ECO:0007669"/>
    <property type="project" value="TreeGrafter"/>
</dbReference>
<feature type="domain" description="ABC transporter" evidence="10">
    <location>
        <begin position="390"/>
        <end position="629"/>
    </location>
</feature>
<dbReference type="InterPro" id="IPR011527">
    <property type="entry name" value="ABC1_TM_dom"/>
</dbReference>
<keyword evidence="7 9" id="KW-0472">Membrane</keyword>
<dbReference type="InterPro" id="IPR003439">
    <property type="entry name" value="ABC_transporter-like_ATP-bd"/>
</dbReference>
<keyword evidence="12" id="KW-1185">Reference proteome</keyword>
<dbReference type="InterPro" id="IPR003593">
    <property type="entry name" value="AAA+_ATPase"/>
</dbReference>
<evidence type="ECO:0000256" key="5">
    <source>
        <dbReference type="ARBA" id="ARBA00022840"/>
    </source>
</evidence>
<dbReference type="AlphaFoldDB" id="A0A9U5FZT8"/>
<reference evidence="13" key="3">
    <citation type="journal article" date="2014" name="J. Gen. Physiol.">
        <title>Structural diversity of ABC transporters.</title>
        <authorList>
            <person name="ter Beek J."/>
            <person name="Guskov A."/>
            <person name="Slotboom D.J."/>
        </authorList>
    </citation>
    <scope>NUCLEOTIDE SEQUENCE</scope>
</reference>
<proteinExistence type="predicted"/>
<dbReference type="Gene3D" id="3.40.50.300">
    <property type="entry name" value="P-loop containing nucleotide triphosphate hydrolases"/>
    <property type="match status" value="1"/>
</dbReference>
<keyword evidence="4" id="KW-0547">Nucleotide-binding</keyword>
<name>A0A9U5FZT8_9BURK</name>
<reference evidence="13" key="1">
    <citation type="journal article" date="1999" name="J. Mol. Biol.">
        <title>ABC-ATPases, adaptable energy generators fuelling transmembrane movement of a variety of molecules in organisms from bacteria to humans.</title>
        <authorList>
            <person name="Holland I.B."/>
            <person name="Blight M.A."/>
        </authorList>
    </citation>
    <scope>NUCLEOTIDE SEQUENCE</scope>
</reference>
<dbReference type="Pfam" id="PF00664">
    <property type="entry name" value="ABC_membrane"/>
    <property type="match status" value="1"/>
</dbReference>
<dbReference type="Proteomes" id="UP000675920">
    <property type="component" value="Unplaced"/>
</dbReference>
<reference evidence="13" key="5">
    <citation type="journal article" date="2015" name="F1000Prime Rep">
        <title>Structure and mechanism of ABC transporters.</title>
        <authorList>
            <person name="Wilkens S."/>
        </authorList>
    </citation>
    <scope>NUCLEOTIDE SEQUENCE</scope>
</reference>
<feature type="region of interest" description="Disordered" evidence="8">
    <location>
        <begin position="380"/>
        <end position="401"/>
    </location>
</feature>
<dbReference type="InterPro" id="IPR017871">
    <property type="entry name" value="ABC_transporter-like_CS"/>
</dbReference>
<evidence type="ECO:0000313" key="12">
    <source>
        <dbReference type="Proteomes" id="UP000675920"/>
    </source>
</evidence>
<dbReference type="PANTHER" id="PTHR43394:SF1">
    <property type="entry name" value="ATP-BINDING CASSETTE SUB-FAMILY B MEMBER 10, MITOCHONDRIAL"/>
    <property type="match status" value="1"/>
</dbReference>
<dbReference type="GO" id="GO:0005524">
    <property type="term" value="F:ATP binding"/>
    <property type="evidence" value="ECO:0007669"/>
    <property type="project" value="UniProtKB-KW"/>
</dbReference>
<keyword evidence="5 13" id="KW-0067">ATP-binding</keyword>
<evidence type="ECO:0000256" key="4">
    <source>
        <dbReference type="ARBA" id="ARBA00022741"/>
    </source>
</evidence>
<reference evidence="13" key="2">
    <citation type="journal article" date="2009" name="Nat. Rev. Mol. Cell Biol.">
        <title>ABC transporters: the power to change.</title>
        <authorList>
            <person name="Rees D.C."/>
            <person name="Johnson E."/>
            <person name="Lewinson O."/>
        </authorList>
    </citation>
    <scope>NUCLEOTIDE SEQUENCE</scope>
</reference>
<dbReference type="RefSeq" id="WP_084544659.1">
    <property type="nucleotide sequence ID" value="NZ_AXWS01000007.1"/>
</dbReference>
<reference evidence="13" key="6">
    <citation type="submission" date="2025-08" db="UniProtKB">
        <authorList>
            <consortium name="RefSeq"/>
        </authorList>
    </citation>
    <scope>IDENTIFICATION</scope>
</reference>
<evidence type="ECO:0000256" key="3">
    <source>
        <dbReference type="ARBA" id="ARBA00022692"/>
    </source>
</evidence>
<keyword evidence="3 9" id="KW-0812">Transmembrane</keyword>
<evidence type="ECO:0000256" key="2">
    <source>
        <dbReference type="ARBA" id="ARBA00022475"/>
    </source>
</evidence>
<dbReference type="PROSITE" id="PS50893">
    <property type="entry name" value="ABC_TRANSPORTER_2"/>
    <property type="match status" value="1"/>
</dbReference>
<dbReference type="GO" id="GO:0016887">
    <property type="term" value="F:ATP hydrolysis activity"/>
    <property type="evidence" value="ECO:0007669"/>
    <property type="project" value="InterPro"/>
</dbReference>
<evidence type="ECO:0000259" key="10">
    <source>
        <dbReference type="PROSITE" id="PS50893"/>
    </source>
</evidence>
<sequence length="642" mass="69571">MPDDRAPDRATGLARADGTPVTPLPATPLAFLWAAVRVRPWSYLALLLLETTQAGCGILLPWALGEVVRTVTGAGSAADAFARIDGPFAWFVALSLGEVVASRASGTLFLWMFPRQRQAIAQAMSAWLQGHSHRYLGDNFAGALAHRIGETSLGVNQTLGLMLFDFWPVSVVFGVSIVLLHRANAGLALFVSLWIAGFVLASFWLARRCQPYSIAAAAARSETNGRIVDAVGNLTSSRLFARFGHERMLLRDQYRRELKAIGTANRYAEGVRWFQFLAAAALKIGMLWYAIRLWREGAIGVAEFVTVTGLALLIITEARNLSRRFLELFEYSGNVANGVNTIARPHEIVDAPGARHVVVERGAIELREVVFGYGHRAGDGAPTTKSRGAGTDANAGKTAARGGDDGAPLVFDRLSLRIAPGERVGLVGASGSGKSTLVNLVLRLYDPQSGAILIDGHDLRDFTQDSLHAQIGLIPQDPSLFHRSLRDNIRYGRLDASDAEVEAAARQAQAHDFIAAMKEGYDSMVGERGVKLSGGQRQRIAIARVVLKNAPVLILDEATSALDSLTEQAIQRTLDTVMRGKTVIVVAHRLSTIAHLDRIVVFEHGRVVEDGPHEALLARRGAYWRLWSRQAGGFLGDETGES</sequence>
<dbReference type="FunFam" id="3.40.50.300:FF:000218">
    <property type="entry name" value="Multidrug ABC transporter ATP-binding protein"/>
    <property type="match status" value="1"/>
</dbReference>
<dbReference type="InterPro" id="IPR039421">
    <property type="entry name" value="Type_1_exporter"/>
</dbReference>
<evidence type="ECO:0000259" key="11">
    <source>
        <dbReference type="PROSITE" id="PS50929"/>
    </source>
</evidence>
<feature type="transmembrane region" description="Helical" evidence="9">
    <location>
        <begin position="297"/>
        <end position="315"/>
    </location>
</feature>
<feature type="transmembrane region" description="Helical" evidence="9">
    <location>
        <begin position="43"/>
        <end position="64"/>
    </location>
</feature>
<dbReference type="GO" id="GO:0005886">
    <property type="term" value="C:plasma membrane"/>
    <property type="evidence" value="ECO:0007669"/>
    <property type="project" value="UniProtKB-SubCell"/>
</dbReference>
<evidence type="ECO:0000256" key="7">
    <source>
        <dbReference type="ARBA" id="ARBA00023136"/>
    </source>
</evidence>
<comment type="subcellular location">
    <subcellularLocation>
        <location evidence="1">Cell membrane</location>
        <topology evidence="1">Multi-pass membrane protein</topology>
    </subcellularLocation>
</comment>
<dbReference type="PROSITE" id="PS00211">
    <property type="entry name" value="ABC_TRANSPORTER_1"/>
    <property type="match status" value="1"/>
</dbReference>
<dbReference type="InterPro" id="IPR027417">
    <property type="entry name" value="P-loop_NTPase"/>
</dbReference>
<evidence type="ECO:0000313" key="13">
    <source>
        <dbReference type="RefSeq" id="WP_084544659.1"/>
    </source>
</evidence>
<keyword evidence="6 9" id="KW-1133">Transmembrane helix</keyword>
<evidence type="ECO:0000256" key="8">
    <source>
        <dbReference type="SAM" id="MobiDB-lite"/>
    </source>
</evidence>
<feature type="domain" description="ABC transmembrane type-1" evidence="11">
    <location>
        <begin position="44"/>
        <end position="330"/>
    </location>
</feature>
<dbReference type="PROSITE" id="PS50929">
    <property type="entry name" value="ABC_TM1F"/>
    <property type="match status" value="1"/>
</dbReference>
<feature type="transmembrane region" description="Helical" evidence="9">
    <location>
        <begin position="186"/>
        <end position="206"/>
    </location>
</feature>
<feature type="transmembrane region" description="Helical" evidence="9">
    <location>
        <begin position="88"/>
        <end position="113"/>
    </location>
</feature>
<keyword evidence="2" id="KW-1003">Cell membrane</keyword>
<feature type="transmembrane region" description="Helical" evidence="9">
    <location>
        <begin position="159"/>
        <end position="180"/>
    </location>
</feature>
<reference evidence="13" key="4">
    <citation type="journal article" date="2015" name="Biochem. Soc. Trans.">
        <title>The substrate-binding protein in bacterial ABC transporters: dissecting roles in the evolution of substrate specificity.</title>
        <authorList>
            <person name="Maqbool A."/>
            <person name="Horler R.S."/>
            <person name="Muller A."/>
            <person name="Wilkinson A.J."/>
            <person name="Wilson K.S."/>
            <person name="Thomas G.H."/>
        </authorList>
    </citation>
    <scope>NUCLEOTIDE SEQUENCE</scope>
</reference>